<protein>
    <recommendedName>
        <fullName evidence="2">DUF8160 domain-containing protein</fullName>
    </recommendedName>
</protein>
<evidence type="ECO:0000256" key="1">
    <source>
        <dbReference type="SAM" id="MobiDB-lite"/>
    </source>
</evidence>
<dbReference type="Pfam" id="PF26492">
    <property type="entry name" value="DUF8160"/>
    <property type="match status" value="1"/>
</dbReference>
<evidence type="ECO:0000313" key="4">
    <source>
        <dbReference type="Proteomes" id="UP000199451"/>
    </source>
</evidence>
<dbReference type="AlphaFoldDB" id="A0A1G9YF69"/>
<keyword evidence="4" id="KW-1185">Reference proteome</keyword>
<organism evidence="3 4">
    <name type="scientific">Halogranum gelatinilyticum</name>
    <dbReference type="NCBI Taxonomy" id="660521"/>
    <lineage>
        <taxon>Archaea</taxon>
        <taxon>Methanobacteriati</taxon>
        <taxon>Methanobacteriota</taxon>
        <taxon>Stenosarchaea group</taxon>
        <taxon>Halobacteria</taxon>
        <taxon>Halobacteriales</taxon>
        <taxon>Haloferacaceae</taxon>
    </lineage>
</organism>
<evidence type="ECO:0000259" key="2">
    <source>
        <dbReference type="Pfam" id="PF26492"/>
    </source>
</evidence>
<feature type="compositionally biased region" description="Low complexity" evidence="1">
    <location>
        <begin position="53"/>
        <end position="67"/>
    </location>
</feature>
<feature type="compositionally biased region" description="Basic and acidic residues" evidence="1">
    <location>
        <begin position="1"/>
        <end position="15"/>
    </location>
</feature>
<proteinExistence type="predicted"/>
<name>A0A1G9YF69_9EURY</name>
<feature type="region of interest" description="Disordered" evidence="1">
    <location>
        <begin position="1"/>
        <end position="81"/>
    </location>
</feature>
<dbReference type="EMBL" id="FNHL01000005">
    <property type="protein sequence ID" value="SDN07702.1"/>
    <property type="molecule type" value="Genomic_DNA"/>
</dbReference>
<feature type="domain" description="DUF8160" evidence="2">
    <location>
        <begin position="18"/>
        <end position="124"/>
    </location>
</feature>
<accession>A0A1G9YF69</accession>
<evidence type="ECO:0000313" key="3">
    <source>
        <dbReference type="EMBL" id="SDN07702.1"/>
    </source>
</evidence>
<reference evidence="4" key="1">
    <citation type="submission" date="2016-10" db="EMBL/GenBank/DDBJ databases">
        <authorList>
            <person name="Varghese N."/>
            <person name="Submissions S."/>
        </authorList>
    </citation>
    <scope>NUCLEOTIDE SEQUENCE [LARGE SCALE GENOMIC DNA]</scope>
    <source>
        <strain evidence="4">CGMCC 1.10119</strain>
    </source>
</reference>
<feature type="compositionally biased region" description="Acidic residues" evidence="1">
    <location>
        <begin position="16"/>
        <end position="38"/>
    </location>
</feature>
<dbReference type="InterPro" id="IPR058474">
    <property type="entry name" value="DUF8160"/>
</dbReference>
<dbReference type="Proteomes" id="UP000199451">
    <property type="component" value="Unassembled WGS sequence"/>
</dbReference>
<sequence>MPRGMDERFEDPSDEGKDEDASAEDGGSETSSEPEAEGGDTTAATEQRSNNQETAATTSDESSTSGAEETDDEPLNIREDWDSATIYVEPEQSEDIEITFTRLKKQLKREDVTLEKNKHFYRGVFEVAFGEYREETKEKIRELAKQDADQ</sequence>
<feature type="compositionally biased region" description="Polar residues" evidence="1">
    <location>
        <begin position="42"/>
        <end position="52"/>
    </location>
</feature>
<gene>
    <name evidence="3" type="ORF">SAMN04487949_3276</name>
</gene>